<organism evidence="2 3">
    <name type="scientific">Allacma fusca</name>
    <dbReference type="NCBI Taxonomy" id="39272"/>
    <lineage>
        <taxon>Eukaryota</taxon>
        <taxon>Metazoa</taxon>
        <taxon>Ecdysozoa</taxon>
        <taxon>Arthropoda</taxon>
        <taxon>Hexapoda</taxon>
        <taxon>Collembola</taxon>
        <taxon>Symphypleona</taxon>
        <taxon>Sminthuridae</taxon>
        <taxon>Allacma</taxon>
    </lineage>
</organism>
<feature type="non-terminal residue" evidence="2">
    <location>
        <position position="1"/>
    </location>
</feature>
<feature type="transmembrane region" description="Helical" evidence="1">
    <location>
        <begin position="62"/>
        <end position="84"/>
    </location>
</feature>
<accession>A0A8J2KM46</accession>
<name>A0A8J2KM46_9HEXA</name>
<gene>
    <name evidence="2" type="ORF">AFUS01_LOCUS26620</name>
</gene>
<evidence type="ECO:0000313" key="2">
    <source>
        <dbReference type="EMBL" id="CAG7815976.1"/>
    </source>
</evidence>
<proteinExistence type="predicted"/>
<keyword evidence="3" id="KW-1185">Reference proteome</keyword>
<evidence type="ECO:0000256" key="1">
    <source>
        <dbReference type="SAM" id="Phobius"/>
    </source>
</evidence>
<dbReference type="EMBL" id="CAJVCH010357945">
    <property type="protein sequence ID" value="CAG7815976.1"/>
    <property type="molecule type" value="Genomic_DNA"/>
</dbReference>
<keyword evidence="1" id="KW-1133">Transmembrane helix</keyword>
<dbReference type="AlphaFoldDB" id="A0A8J2KM46"/>
<sequence length="86" mass="9623">MDLSNTPSQALRRFLTVTLQGLAEKVRLVTEGFDSISGIECQPIQGTISPSRKKLLKRRRKGIWSQLGSLLFLLLVLGELRGLIIF</sequence>
<keyword evidence="1" id="KW-0472">Membrane</keyword>
<evidence type="ECO:0000313" key="3">
    <source>
        <dbReference type="Proteomes" id="UP000708208"/>
    </source>
</evidence>
<reference evidence="2" key="1">
    <citation type="submission" date="2021-06" db="EMBL/GenBank/DDBJ databases">
        <authorList>
            <person name="Hodson N. C."/>
            <person name="Mongue J. A."/>
            <person name="Jaron S. K."/>
        </authorList>
    </citation>
    <scope>NUCLEOTIDE SEQUENCE</scope>
</reference>
<protein>
    <submittedName>
        <fullName evidence="2">Uncharacterized protein</fullName>
    </submittedName>
</protein>
<keyword evidence="1" id="KW-0812">Transmembrane</keyword>
<dbReference type="Proteomes" id="UP000708208">
    <property type="component" value="Unassembled WGS sequence"/>
</dbReference>
<comment type="caution">
    <text evidence="2">The sequence shown here is derived from an EMBL/GenBank/DDBJ whole genome shotgun (WGS) entry which is preliminary data.</text>
</comment>